<proteinExistence type="predicted"/>
<dbReference type="AlphaFoldDB" id="A0A2J6TUJ6"/>
<dbReference type="EMBL" id="KZ613743">
    <property type="protein sequence ID" value="PMD66685.1"/>
    <property type="molecule type" value="Genomic_DNA"/>
</dbReference>
<evidence type="ECO:0000313" key="5">
    <source>
        <dbReference type="Proteomes" id="UP000235371"/>
    </source>
</evidence>
<sequence length="532" mass="59355">MAAKKKQKILFFVNSDYGQANIFLATAFAIMQIAPDVELHIASFRPLQDAVEKTSKQAQEARQNGKESIQQQPKEKGPGITFHPIKGISQFEASFRPEVGVQEAYNLTPGLINSARNILIIPGIMMPWGPDEFIEIYRNCELILDKVQPDIAVVDPLFSPGLTLCQDHRRRRGLKWTVLAPNTIKDFAIPLQPRLAMLWKYPIVCSALPFPLPLHQIPHNILLNLVAGYMLITDTRVKTVSSYLQQELGQEIGLITANELGVLKAAPPGLRIICSSSPELDYPFTVLPNHIVPCGPIIRAAQSIGHVAPDLQRWLSRGPTVYVNLGTHLTADATEAVEMARAFHDLFNDALDTRYGTELQILWKLKRKSSGISQDDVNAAKDPNNFTGPWKGIRDILGHKMDEDRVRITDWIAAEPKSVLESRHIICSVNHGGASSFNEAICAGVPQVLLPAWADCYDFANRVELLRVGRWANKKAKPRWRHPELSTALREVLIGPQAEEIRKNARSLAERFPENVGRDRAATELLDEMNGV</sequence>
<evidence type="ECO:0000256" key="1">
    <source>
        <dbReference type="ARBA" id="ARBA00022676"/>
    </source>
</evidence>
<dbReference type="RefSeq" id="XP_024743589.1">
    <property type="nucleotide sequence ID" value="XM_024876562.1"/>
</dbReference>
<organism evidence="4 5">
    <name type="scientific">Hyaloscypha bicolor E</name>
    <dbReference type="NCBI Taxonomy" id="1095630"/>
    <lineage>
        <taxon>Eukaryota</taxon>
        <taxon>Fungi</taxon>
        <taxon>Dikarya</taxon>
        <taxon>Ascomycota</taxon>
        <taxon>Pezizomycotina</taxon>
        <taxon>Leotiomycetes</taxon>
        <taxon>Helotiales</taxon>
        <taxon>Hyaloscyphaceae</taxon>
        <taxon>Hyaloscypha</taxon>
        <taxon>Hyaloscypha bicolor</taxon>
    </lineage>
</organism>
<gene>
    <name evidence="4" type="ORF">K444DRAFT_551842</name>
</gene>
<keyword evidence="1" id="KW-0328">Glycosyltransferase</keyword>
<dbReference type="Pfam" id="PF00201">
    <property type="entry name" value="UDPGT"/>
    <property type="match status" value="1"/>
</dbReference>
<evidence type="ECO:0000256" key="3">
    <source>
        <dbReference type="SAM" id="MobiDB-lite"/>
    </source>
</evidence>
<accession>A0A2J6TUJ6</accession>
<dbReference type="InterPro" id="IPR050271">
    <property type="entry name" value="UDP-glycosyltransferase"/>
</dbReference>
<keyword evidence="2 4" id="KW-0808">Transferase</keyword>
<dbReference type="PANTHER" id="PTHR48043:SF145">
    <property type="entry name" value="FI06409P-RELATED"/>
    <property type="match status" value="1"/>
</dbReference>
<evidence type="ECO:0000256" key="2">
    <source>
        <dbReference type="ARBA" id="ARBA00022679"/>
    </source>
</evidence>
<keyword evidence="5" id="KW-1185">Reference proteome</keyword>
<reference evidence="4 5" key="1">
    <citation type="submission" date="2016-04" db="EMBL/GenBank/DDBJ databases">
        <title>A degradative enzymes factory behind the ericoid mycorrhizal symbiosis.</title>
        <authorList>
            <consortium name="DOE Joint Genome Institute"/>
            <person name="Martino E."/>
            <person name="Morin E."/>
            <person name="Grelet G."/>
            <person name="Kuo A."/>
            <person name="Kohler A."/>
            <person name="Daghino S."/>
            <person name="Barry K."/>
            <person name="Choi C."/>
            <person name="Cichocki N."/>
            <person name="Clum A."/>
            <person name="Copeland A."/>
            <person name="Hainaut M."/>
            <person name="Haridas S."/>
            <person name="Labutti K."/>
            <person name="Lindquist E."/>
            <person name="Lipzen A."/>
            <person name="Khouja H.-R."/>
            <person name="Murat C."/>
            <person name="Ohm R."/>
            <person name="Olson A."/>
            <person name="Spatafora J."/>
            <person name="Veneault-Fourrey C."/>
            <person name="Henrissat B."/>
            <person name="Grigoriev I."/>
            <person name="Martin F."/>
            <person name="Perotto S."/>
        </authorList>
    </citation>
    <scope>NUCLEOTIDE SEQUENCE [LARGE SCALE GENOMIC DNA]</scope>
    <source>
        <strain evidence="4 5">E</strain>
    </source>
</reference>
<dbReference type="InterPro" id="IPR002213">
    <property type="entry name" value="UDP_glucos_trans"/>
</dbReference>
<dbReference type="GeneID" id="36584641"/>
<dbReference type="PANTHER" id="PTHR48043">
    <property type="entry name" value="EG:EG0003.4 PROTEIN-RELATED"/>
    <property type="match status" value="1"/>
</dbReference>
<dbReference type="InParanoid" id="A0A2J6TUJ6"/>
<dbReference type="STRING" id="1095630.A0A2J6TUJ6"/>
<dbReference type="SUPFAM" id="SSF53756">
    <property type="entry name" value="UDP-Glycosyltransferase/glycogen phosphorylase"/>
    <property type="match status" value="1"/>
</dbReference>
<feature type="region of interest" description="Disordered" evidence="3">
    <location>
        <begin position="52"/>
        <end position="78"/>
    </location>
</feature>
<dbReference type="OrthoDB" id="407298at2759"/>
<dbReference type="GO" id="GO:0008194">
    <property type="term" value="F:UDP-glycosyltransferase activity"/>
    <property type="evidence" value="ECO:0007669"/>
    <property type="project" value="InterPro"/>
</dbReference>
<name>A0A2J6TUJ6_9HELO</name>
<dbReference type="Gene3D" id="3.40.50.2000">
    <property type="entry name" value="Glycogen Phosphorylase B"/>
    <property type="match status" value="1"/>
</dbReference>
<feature type="compositionally biased region" description="Polar residues" evidence="3">
    <location>
        <begin position="56"/>
        <end position="72"/>
    </location>
</feature>
<evidence type="ECO:0000313" key="4">
    <source>
        <dbReference type="EMBL" id="PMD66685.1"/>
    </source>
</evidence>
<dbReference type="Proteomes" id="UP000235371">
    <property type="component" value="Unassembled WGS sequence"/>
</dbReference>
<protein>
    <submittedName>
        <fullName evidence="4">Glycosyltransferase family 1 protein</fullName>
    </submittedName>
</protein>